<dbReference type="Pfam" id="PF07669">
    <property type="entry name" value="Eco57I"/>
    <property type="match status" value="1"/>
</dbReference>
<dbReference type="SUPFAM" id="SSF53335">
    <property type="entry name" value="S-adenosyl-L-methionine-dependent methyltransferases"/>
    <property type="match status" value="1"/>
</dbReference>
<name>A0A643JVG8_9EURY</name>
<evidence type="ECO:0000259" key="8">
    <source>
        <dbReference type="Pfam" id="PF22837"/>
    </source>
</evidence>
<organism evidence="9">
    <name type="scientific">Haloferax sp. CBA1149</name>
    <dbReference type="NCBI Taxonomy" id="2650753"/>
    <lineage>
        <taxon>Archaea</taxon>
        <taxon>Methanobacteriati</taxon>
        <taxon>Methanobacteriota</taxon>
        <taxon>Stenosarchaea group</taxon>
        <taxon>Halobacteria</taxon>
        <taxon>Halobacteriales</taxon>
        <taxon>Haloferacaceae</taxon>
        <taxon>Haloferax</taxon>
    </lineage>
</organism>
<dbReference type="InterPro" id="IPR011639">
    <property type="entry name" value="MethylTrfase_TaqI-like_dom"/>
</dbReference>
<dbReference type="GO" id="GO:0003676">
    <property type="term" value="F:nucleic acid binding"/>
    <property type="evidence" value="ECO:0007669"/>
    <property type="project" value="InterPro"/>
</dbReference>
<accession>A0A643JVG8</accession>
<dbReference type="PANTHER" id="PTHR33841">
    <property type="entry name" value="DNA METHYLTRANSFERASE YEEA-RELATED"/>
    <property type="match status" value="1"/>
</dbReference>
<proteinExistence type="inferred from homology"/>
<dbReference type="EMBL" id="VZUS01000001">
    <property type="protein sequence ID" value="KAB1187084.1"/>
    <property type="molecule type" value="Genomic_DNA"/>
</dbReference>
<evidence type="ECO:0000313" key="9">
    <source>
        <dbReference type="EMBL" id="KAB1187084.1"/>
    </source>
</evidence>
<dbReference type="InterPro" id="IPR050953">
    <property type="entry name" value="N4_N6_ade-DNA_methylase"/>
</dbReference>
<dbReference type="GO" id="GO:0009007">
    <property type="term" value="F:site-specific DNA-methyltransferase (adenine-specific) activity"/>
    <property type="evidence" value="ECO:0007669"/>
    <property type="project" value="UniProtKB-EC"/>
</dbReference>
<dbReference type="GO" id="GO:0006304">
    <property type="term" value="P:DNA modification"/>
    <property type="evidence" value="ECO:0007669"/>
    <property type="project" value="InterPro"/>
</dbReference>
<dbReference type="InterPro" id="IPR054520">
    <property type="entry name" value="M_Eco57I_C"/>
</dbReference>
<dbReference type="Gene3D" id="3.40.50.150">
    <property type="entry name" value="Vaccinia Virus protein VP39"/>
    <property type="match status" value="1"/>
</dbReference>
<evidence type="ECO:0000256" key="4">
    <source>
        <dbReference type="ARBA" id="ARBA00022679"/>
    </source>
</evidence>
<dbReference type="AlphaFoldDB" id="A0A643JVG8"/>
<comment type="similarity">
    <text evidence="1">Belongs to the N(4)/N(6)-methyltransferase family.</text>
</comment>
<dbReference type="PROSITE" id="PS00092">
    <property type="entry name" value="N6_MTASE"/>
    <property type="match status" value="1"/>
</dbReference>
<keyword evidence="5" id="KW-0949">S-adenosyl-L-methionine</keyword>
<evidence type="ECO:0000256" key="3">
    <source>
        <dbReference type="ARBA" id="ARBA00022603"/>
    </source>
</evidence>
<dbReference type="EC" id="2.1.1.72" evidence="2"/>
<evidence type="ECO:0000256" key="1">
    <source>
        <dbReference type="ARBA" id="ARBA00006594"/>
    </source>
</evidence>
<reference evidence="9" key="1">
    <citation type="submission" date="2019-09" db="EMBL/GenBank/DDBJ databases">
        <title>Genomic analysis of Haloferax sp. CBA1149.</title>
        <authorList>
            <person name="Roh S.W."/>
        </authorList>
    </citation>
    <scope>NUCLEOTIDE SEQUENCE</scope>
    <source>
        <strain evidence="9">CBA1149</strain>
    </source>
</reference>
<gene>
    <name evidence="9" type="ORF">Hfx1149_03165</name>
</gene>
<sequence length="1079" mass="123011">MSNGEAGEIRRVLDEELSLGECRRDSRGVEAAATQFFRDLFVERLNFEAVTSPRGDSPWQDLLVHEWPNTIRANAARLVARAGRFRVIYVELEELTPNTERDVLRCLTQSNQASGWTTGRTVLTVFHAPAEDTWHLVTPYEGATGDEENGRLVLRRYSLGEGETHRTVADALSRLDASNGRLAERIDEAFRVEPITEDFYEDYKHAFDTLSSELRENGLDVEAADRYAHVTLNRLLFCYFLQKNGLLGGRADFVRWFHERYEASDDEGVFHETWLSALFDWITHPEGTRLTTELPSDVESVVAELPYMSGLFHPSDGDELDVFLSDEALNSVIRGFLEQYTFTVREERPYDVDVAVDPSMLGKVYESLIAERERDEAGIFYTPRSEVDLLCRLALYEQVCDHVDDLDSERTRRIVEFVFSDPQEWDAADIEETEQLEQILHELRIVDPACGSGAFLVGMKQVLTELFEKVGSQPDDHRTAQSINESLYGVDIKAWAIRVAEFRLWLSHVEDGGRRPDTRSGLPPISSNLKVGDSLIQRRDEEGDAAAFSWDIDFADVVEDGGFDIVIGNPPYVRQEAITDQLIHPKRLEEMSDGEVSSSKKQYKDQLVESVEESFGITPDRRSDIYVYFYFKGLDLLRDGGTLAYLTSNSWLDVNYGRQLQAGLLRYSNLRYVLDTRATPMFGEADVNAVITVANRESEESLDGETAFLAFDEHCGNIVHAEAITSALVDEREDTREIVYGEETLYYSQIRHGRRVAVPASSLWKLGGGDVEEASTGARATGSYSVDSKWGIYLQAPDVYFRLLSRNQDELTPLAELTEDVFRGITSGANEFYFPDNETISNYGIDERYLSPLVKSPRTLKQRTIAPERLERKLLKITEPNEDALPRGIRAFIDWGVSQGYPSRRTVKRRDPWYDVGPDIKQTQILWQRTHYTKHAVYYAEKPVYVTDRFYGINVDPESYDPKVFAALLNSTFYALVKMLYSSEVSGRSIDTAVYEVESFPIPSPETVSDHERDALVDAFEALDQHEPEAIYDEFERDARRKLDEVVFGILAADQNERADVYRSVERLSTQIRARDRRR</sequence>
<feature type="domain" description="Type II methyltransferase M.Eco57I C-terminal" evidence="8">
    <location>
        <begin position="809"/>
        <end position="1007"/>
    </location>
</feature>
<comment type="caution">
    <text evidence="9">The sequence shown here is derived from an EMBL/GenBank/DDBJ whole genome shotgun (WGS) entry which is preliminary data.</text>
</comment>
<dbReference type="PANTHER" id="PTHR33841:SF5">
    <property type="entry name" value="DNA METHYLASE (MODIFICATION METHYLASE) (METHYLTRANSFERASE)-RELATED"/>
    <property type="match status" value="1"/>
</dbReference>
<evidence type="ECO:0000259" key="7">
    <source>
        <dbReference type="Pfam" id="PF07669"/>
    </source>
</evidence>
<evidence type="ECO:0000256" key="2">
    <source>
        <dbReference type="ARBA" id="ARBA00011900"/>
    </source>
</evidence>
<feature type="domain" description="Type II methyltransferase M.TaqI-like" evidence="7">
    <location>
        <begin position="486"/>
        <end position="682"/>
    </location>
</feature>
<dbReference type="RefSeq" id="WP_151135383.1">
    <property type="nucleotide sequence ID" value="NZ_VZUS01000001.1"/>
</dbReference>
<protein>
    <recommendedName>
        <fullName evidence="2">site-specific DNA-methyltransferase (adenine-specific)</fullName>
        <ecNumber evidence="2">2.1.1.72</ecNumber>
    </recommendedName>
</protein>
<dbReference type="InterPro" id="IPR029063">
    <property type="entry name" value="SAM-dependent_MTases_sf"/>
</dbReference>
<dbReference type="GO" id="GO:0032259">
    <property type="term" value="P:methylation"/>
    <property type="evidence" value="ECO:0007669"/>
    <property type="project" value="UniProtKB-KW"/>
</dbReference>
<comment type="catalytic activity">
    <reaction evidence="6">
        <text>a 2'-deoxyadenosine in DNA + S-adenosyl-L-methionine = an N(6)-methyl-2'-deoxyadenosine in DNA + S-adenosyl-L-homocysteine + H(+)</text>
        <dbReference type="Rhea" id="RHEA:15197"/>
        <dbReference type="Rhea" id="RHEA-COMP:12418"/>
        <dbReference type="Rhea" id="RHEA-COMP:12419"/>
        <dbReference type="ChEBI" id="CHEBI:15378"/>
        <dbReference type="ChEBI" id="CHEBI:57856"/>
        <dbReference type="ChEBI" id="CHEBI:59789"/>
        <dbReference type="ChEBI" id="CHEBI:90615"/>
        <dbReference type="ChEBI" id="CHEBI:90616"/>
        <dbReference type="EC" id="2.1.1.72"/>
    </reaction>
</comment>
<evidence type="ECO:0000256" key="5">
    <source>
        <dbReference type="ARBA" id="ARBA00022691"/>
    </source>
</evidence>
<keyword evidence="4 9" id="KW-0808">Transferase</keyword>
<dbReference type="Pfam" id="PF22837">
    <property type="entry name" value="M_Eco57I_C"/>
    <property type="match status" value="1"/>
</dbReference>
<dbReference type="PRINTS" id="PR00507">
    <property type="entry name" value="N12N6MTFRASE"/>
</dbReference>
<keyword evidence="3 9" id="KW-0489">Methyltransferase</keyword>
<evidence type="ECO:0000256" key="6">
    <source>
        <dbReference type="ARBA" id="ARBA00047942"/>
    </source>
</evidence>
<dbReference type="InterPro" id="IPR002052">
    <property type="entry name" value="DNA_methylase_N6_adenine_CS"/>
</dbReference>